<organism evidence="3 4">
    <name type="scientific">Compostibacter hankyongensis</name>
    <dbReference type="NCBI Taxonomy" id="1007089"/>
    <lineage>
        <taxon>Bacteria</taxon>
        <taxon>Pseudomonadati</taxon>
        <taxon>Bacteroidota</taxon>
        <taxon>Chitinophagia</taxon>
        <taxon>Chitinophagales</taxon>
        <taxon>Chitinophagaceae</taxon>
        <taxon>Compostibacter</taxon>
    </lineage>
</organism>
<comment type="caution">
    <text evidence="3">The sequence shown here is derived from an EMBL/GenBank/DDBJ whole genome shotgun (WGS) entry which is preliminary data.</text>
</comment>
<evidence type="ECO:0000256" key="2">
    <source>
        <dbReference type="SAM" id="SignalP"/>
    </source>
</evidence>
<feature type="signal peptide" evidence="2">
    <location>
        <begin position="1"/>
        <end position="19"/>
    </location>
</feature>
<keyword evidence="1" id="KW-1133">Transmembrane helix</keyword>
<keyword evidence="1" id="KW-0472">Membrane</keyword>
<accession>A0ABP8FD10</accession>
<evidence type="ECO:0000313" key="3">
    <source>
        <dbReference type="EMBL" id="GAA4300672.1"/>
    </source>
</evidence>
<dbReference type="Proteomes" id="UP001501207">
    <property type="component" value="Unassembled WGS sequence"/>
</dbReference>
<gene>
    <name evidence="3" type="ORF">GCM10023143_01860</name>
</gene>
<proteinExistence type="predicted"/>
<dbReference type="RefSeq" id="WP_344973853.1">
    <property type="nucleotide sequence ID" value="NZ_BAABFN010000001.1"/>
</dbReference>
<feature type="chain" id="PRO_5045867044" description="Cbb3-type cytochrome c oxidase subunit 3" evidence="2">
    <location>
        <begin position="20"/>
        <end position="86"/>
    </location>
</feature>
<feature type="transmembrane region" description="Helical" evidence="1">
    <location>
        <begin position="43"/>
        <end position="62"/>
    </location>
</feature>
<evidence type="ECO:0000313" key="4">
    <source>
        <dbReference type="Proteomes" id="UP001501207"/>
    </source>
</evidence>
<keyword evidence="1" id="KW-0812">Transmembrane</keyword>
<dbReference type="EMBL" id="BAABFN010000001">
    <property type="protein sequence ID" value="GAA4300672.1"/>
    <property type="molecule type" value="Genomic_DNA"/>
</dbReference>
<keyword evidence="2" id="KW-0732">Signal</keyword>
<reference evidence="4" key="1">
    <citation type="journal article" date="2019" name="Int. J. Syst. Evol. Microbiol.">
        <title>The Global Catalogue of Microorganisms (GCM) 10K type strain sequencing project: providing services to taxonomists for standard genome sequencing and annotation.</title>
        <authorList>
            <consortium name="The Broad Institute Genomics Platform"/>
            <consortium name="The Broad Institute Genome Sequencing Center for Infectious Disease"/>
            <person name="Wu L."/>
            <person name="Ma J."/>
        </authorList>
    </citation>
    <scope>NUCLEOTIDE SEQUENCE [LARGE SCALE GENOMIC DNA]</scope>
    <source>
        <strain evidence="4">JCM 17664</strain>
    </source>
</reference>
<protein>
    <recommendedName>
        <fullName evidence="5">Cbb3-type cytochrome c oxidase subunit 3</fullName>
    </recommendedName>
</protein>
<evidence type="ECO:0000256" key="1">
    <source>
        <dbReference type="SAM" id="Phobius"/>
    </source>
</evidence>
<keyword evidence="4" id="KW-1185">Reference proteome</keyword>
<name>A0ABP8FD10_9BACT</name>
<sequence>MKRLFFLLCLLLTASAAMTCPVCDTRQPAALRGITHGTGPESRWDYLIVWAMVAIVLATLFFSVKWMIRPDEGGEDHIKNFILNNP</sequence>
<evidence type="ECO:0008006" key="5">
    <source>
        <dbReference type="Google" id="ProtNLM"/>
    </source>
</evidence>